<dbReference type="PROSITE" id="PS51186">
    <property type="entry name" value="GNAT"/>
    <property type="match status" value="1"/>
</dbReference>
<dbReference type="EMBL" id="SPPD01000009">
    <property type="protein sequence ID" value="TFU97580.1"/>
    <property type="molecule type" value="Genomic_DNA"/>
</dbReference>
<dbReference type="InterPro" id="IPR000182">
    <property type="entry name" value="GNAT_dom"/>
</dbReference>
<organism evidence="2 3">
    <name type="scientific">Streptococcus cuniculi</name>
    <dbReference type="NCBI Taxonomy" id="1432788"/>
    <lineage>
        <taxon>Bacteria</taxon>
        <taxon>Bacillati</taxon>
        <taxon>Bacillota</taxon>
        <taxon>Bacilli</taxon>
        <taxon>Lactobacillales</taxon>
        <taxon>Streptococcaceae</taxon>
        <taxon>Streptococcus</taxon>
    </lineage>
</organism>
<evidence type="ECO:0000313" key="3">
    <source>
        <dbReference type="Proteomes" id="UP000297253"/>
    </source>
</evidence>
<dbReference type="STRING" id="1432788.BU202_09335"/>
<evidence type="ECO:0000259" key="1">
    <source>
        <dbReference type="PROSITE" id="PS51186"/>
    </source>
</evidence>
<gene>
    <name evidence="2" type="ORF">E4T82_07085</name>
</gene>
<dbReference type="GO" id="GO:0016747">
    <property type="term" value="F:acyltransferase activity, transferring groups other than amino-acyl groups"/>
    <property type="evidence" value="ECO:0007669"/>
    <property type="project" value="InterPro"/>
</dbReference>
<dbReference type="SUPFAM" id="SSF55729">
    <property type="entry name" value="Acyl-CoA N-acyltransferases (Nat)"/>
    <property type="match status" value="1"/>
</dbReference>
<dbReference type="OrthoDB" id="948250at2"/>
<name>A0A4Y9J979_9STRE</name>
<evidence type="ECO:0000313" key="2">
    <source>
        <dbReference type="EMBL" id="TFU97580.1"/>
    </source>
</evidence>
<dbReference type="RefSeq" id="WP_135182152.1">
    <property type="nucleotide sequence ID" value="NZ_JADGKZ010000009.1"/>
</dbReference>
<protein>
    <submittedName>
        <fullName evidence="2">GNAT family N-acetyltransferase</fullName>
    </submittedName>
</protein>
<feature type="domain" description="N-acetyltransferase" evidence="1">
    <location>
        <begin position="24"/>
        <end position="175"/>
    </location>
</feature>
<comment type="caution">
    <text evidence="2">The sequence shown here is derived from an EMBL/GenBank/DDBJ whole genome shotgun (WGS) entry which is preliminary data.</text>
</comment>
<dbReference type="CDD" id="cd04301">
    <property type="entry name" value="NAT_SF"/>
    <property type="match status" value="1"/>
</dbReference>
<dbReference type="InterPro" id="IPR016181">
    <property type="entry name" value="Acyl_CoA_acyltransferase"/>
</dbReference>
<dbReference type="PANTHER" id="PTHR43415">
    <property type="entry name" value="SPERMIDINE N(1)-ACETYLTRANSFERASE"/>
    <property type="match status" value="1"/>
</dbReference>
<dbReference type="AlphaFoldDB" id="A0A4Y9J979"/>
<reference evidence="2 3" key="1">
    <citation type="submission" date="2019-03" db="EMBL/GenBank/DDBJ databases">
        <title>Diversity of the mouse oral microbiome.</title>
        <authorList>
            <person name="Joseph S."/>
            <person name="Aduse-Opoku J."/>
            <person name="Curtis M."/>
            <person name="Wade W."/>
            <person name="Hashim A."/>
        </authorList>
    </citation>
    <scope>NUCLEOTIDE SEQUENCE [LARGE SCALE GENOMIC DNA]</scope>
    <source>
        <strain evidence="2 3">WM131</strain>
    </source>
</reference>
<sequence length="177" mass="20092">MAQVEKEIFFEEAEGSHAAAFIKFMNQVAKETDFLVMDETGFQFTAEQLASIFEQSLGSSNQLHLLALCGEEVIGAVTVRASRQYRISHIGNVFIAVRKDYWGHGIGRILLEEVIEWARETGLIKRLELTVQVRNDRAVALYQKLGFAIEGTQTRGARTDEGEWLDLYYMGRLIDDK</sequence>
<dbReference type="Gene3D" id="3.40.630.30">
    <property type="match status" value="1"/>
</dbReference>
<keyword evidence="2" id="KW-0808">Transferase</keyword>
<accession>A0A4Y9J979</accession>
<proteinExistence type="predicted"/>
<dbReference type="PANTHER" id="PTHR43415:SF3">
    <property type="entry name" value="GNAT-FAMILY ACETYLTRANSFERASE"/>
    <property type="match status" value="1"/>
</dbReference>
<dbReference type="Pfam" id="PF00583">
    <property type="entry name" value="Acetyltransf_1"/>
    <property type="match status" value="1"/>
</dbReference>
<dbReference type="Proteomes" id="UP000297253">
    <property type="component" value="Unassembled WGS sequence"/>
</dbReference>